<dbReference type="Proteomes" id="UP000886124">
    <property type="component" value="Unassembled WGS sequence"/>
</dbReference>
<dbReference type="InterPro" id="IPR011009">
    <property type="entry name" value="Kinase-like_dom_sf"/>
</dbReference>
<gene>
    <name evidence="4" type="ORF">ENJ89_05275</name>
</gene>
<keyword evidence="2" id="KW-0812">Transmembrane</keyword>
<dbReference type="InterPro" id="IPR013229">
    <property type="entry name" value="PEGA"/>
</dbReference>
<dbReference type="SUPFAM" id="SSF56112">
    <property type="entry name" value="Protein kinase-like (PK-like)"/>
    <property type="match status" value="1"/>
</dbReference>
<dbReference type="GO" id="GO:0005524">
    <property type="term" value="F:ATP binding"/>
    <property type="evidence" value="ECO:0007669"/>
    <property type="project" value="InterPro"/>
</dbReference>
<dbReference type="GO" id="GO:0004672">
    <property type="term" value="F:protein kinase activity"/>
    <property type="evidence" value="ECO:0007669"/>
    <property type="project" value="InterPro"/>
</dbReference>
<sequence>NNLPLTAACDVFALGIIFYQMAAGKHPFESEQYGEVFAHILTTEPPELCRVRPDLPQWYCDMVTRALQKDAGQRIPDAMTLMQIIQQNMPEQFGDIPFPKTPGRRNPARMLIAVFVLLAVLSTAWLIRHRVWLTPQPPAPVDTTFSPNQTEDSAKQVIKPDTNRLAHAPTNDQPTNHQQSEDRSTATPKPADQIKPDNRPTTLFVRTYPWCNIYLNYKLIDQTPMAEAIKIKPGRYVLGLQNPSYPSFTDTIEIRPHQQNKLFYNLDSIFVRVDLNVIPWGKVYIDGKYIGTTPIKSPIYVTRDFHVLEIQNKYYQSWIDTLDTRNEMVIKRSIQLKEKL</sequence>
<evidence type="ECO:0000313" key="4">
    <source>
        <dbReference type="EMBL" id="HHJ52584.1"/>
    </source>
</evidence>
<organism evidence="4">
    <name type="scientific">Caldithrix abyssi</name>
    <dbReference type="NCBI Taxonomy" id="187145"/>
    <lineage>
        <taxon>Bacteria</taxon>
        <taxon>Pseudomonadati</taxon>
        <taxon>Calditrichota</taxon>
        <taxon>Calditrichia</taxon>
        <taxon>Calditrichales</taxon>
        <taxon>Calditrichaceae</taxon>
        <taxon>Caldithrix</taxon>
    </lineage>
</organism>
<dbReference type="Pfam" id="PF08308">
    <property type="entry name" value="PEGA"/>
    <property type="match status" value="1"/>
</dbReference>
<proteinExistence type="predicted"/>
<feature type="transmembrane region" description="Helical" evidence="2">
    <location>
        <begin position="110"/>
        <end position="127"/>
    </location>
</feature>
<name>A0A7V5UEV2_CALAY</name>
<feature type="domain" description="Protein kinase" evidence="3">
    <location>
        <begin position="1"/>
        <end position="89"/>
    </location>
</feature>
<dbReference type="AlphaFoldDB" id="A0A7V5UEV2"/>
<reference evidence="4" key="1">
    <citation type="journal article" date="2020" name="mSystems">
        <title>Genome- and Community-Level Interaction Insights into Carbon Utilization and Element Cycling Functions of Hydrothermarchaeota in Hydrothermal Sediment.</title>
        <authorList>
            <person name="Zhou Z."/>
            <person name="Liu Y."/>
            <person name="Xu W."/>
            <person name="Pan J."/>
            <person name="Luo Z.H."/>
            <person name="Li M."/>
        </authorList>
    </citation>
    <scope>NUCLEOTIDE SEQUENCE [LARGE SCALE GENOMIC DNA]</scope>
    <source>
        <strain evidence="4">HyVt-527</strain>
    </source>
</reference>
<dbReference type="Gene3D" id="1.10.510.10">
    <property type="entry name" value="Transferase(Phosphotransferase) domain 1"/>
    <property type="match status" value="1"/>
</dbReference>
<protein>
    <submittedName>
        <fullName evidence="4">PEGA domain-containing protein</fullName>
    </submittedName>
</protein>
<comment type="caution">
    <text evidence="4">The sequence shown here is derived from an EMBL/GenBank/DDBJ whole genome shotgun (WGS) entry which is preliminary data.</text>
</comment>
<feature type="region of interest" description="Disordered" evidence="1">
    <location>
        <begin position="160"/>
        <end position="199"/>
    </location>
</feature>
<accession>A0A7V5UEV2</accession>
<keyword evidence="2" id="KW-0472">Membrane</keyword>
<dbReference type="PROSITE" id="PS50011">
    <property type="entry name" value="PROTEIN_KINASE_DOM"/>
    <property type="match status" value="1"/>
</dbReference>
<feature type="non-terminal residue" evidence="4">
    <location>
        <position position="1"/>
    </location>
</feature>
<evidence type="ECO:0000256" key="2">
    <source>
        <dbReference type="SAM" id="Phobius"/>
    </source>
</evidence>
<dbReference type="EMBL" id="DROD01000363">
    <property type="protein sequence ID" value="HHJ52584.1"/>
    <property type="molecule type" value="Genomic_DNA"/>
</dbReference>
<dbReference type="InterPro" id="IPR000719">
    <property type="entry name" value="Prot_kinase_dom"/>
</dbReference>
<evidence type="ECO:0000256" key="1">
    <source>
        <dbReference type="SAM" id="MobiDB-lite"/>
    </source>
</evidence>
<evidence type="ECO:0000259" key="3">
    <source>
        <dbReference type="PROSITE" id="PS50011"/>
    </source>
</evidence>
<keyword evidence="2" id="KW-1133">Transmembrane helix</keyword>